<sequence length="284" mass="29342">MTSTGTVLDAIIAGVQEDLAARRARIPLEQIQEEAAAAHPARDARASIAGDGSAVGLIAEVKRRSPSKGALAQIPDPAALASIYESSGAGAISVLTEERRFGGSLADLDAVRAAVDCPVLRKDFMVDPYQVHEARAHGADLILLIVAALEDSQLAQMHALATELGMQVLVETHTEAELERALALDAQLIGVNARDLKTLDVDLDRAAALLRSIPAGPLAVGESAVFSVAHVRAYAAAGADAVLVGEALVTGSDPAASVRAFSTVPRTGRTPRLSTPSANGETAR</sequence>
<comment type="similarity">
    <text evidence="8">Belongs to the TrpC family.</text>
</comment>
<proteinExistence type="inferred from homology"/>
<evidence type="ECO:0000256" key="9">
    <source>
        <dbReference type="SAM" id="MobiDB-lite"/>
    </source>
</evidence>
<keyword evidence="3 8" id="KW-0028">Amino-acid biosynthesis</keyword>
<name>A0ABT0R0G2_9MICO</name>
<dbReference type="GO" id="GO:0004425">
    <property type="term" value="F:indole-3-glycerol-phosphate synthase activity"/>
    <property type="evidence" value="ECO:0007669"/>
    <property type="project" value="UniProtKB-EC"/>
</dbReference>
<evidence type="ECO:0000313" key="11">
    <source>
        <dbReference type="EMBL" id="MCL6423405.1"/>
    </source>
</evidence>
<protein>
    <recommendedName>
        <fullName evidence="8">Indole-3-glycerol phosphate synthase</fullName>
        <shortName evidence="8">IGPS</shortName>
        <ecNumber evidence="8">4.1.1.48</ecNumber>
    </recommendedName>
</protein>
<comment type="catalytic activity">
    <reaction evidence="1 8">
        <text>1-(2-carboxyphenylamino)-1-deoxy-D-ribulose 5-phosphate + H(+) = (1S,2R)-1-C-(indol-3-yl)glycerol 3-phosphate + CO2 + H2O</text>
        <dbReference type="Rhea" id="RHEA:23476"/>
        <dbReference type="ChEBI" id="CHEBI:15377"/>
        <dbReference type="ChEBI" id="CHEBI:15378"/>
        <dbReference type="ChEBI" id="CHEBI:16526"/>
        <dbReference type="ChEBI" id="CHEBI:58613"/>
        <dbReference type="ChEBI" id="CHEBI:58866"/>
        <dbReference type="EC" id="4.1.1.48"/>
    </reaction>
</comment>
<dbReference type="PANTHER" id="PTHR22854">
    <property type="entry name" value="TRYPTOPHAN BIOSYNTHESIS PROTEIN"/>
    <property type="match status" value="1"/>
</dbReference>
<evidence type="ECO:0000256" key="3">
    <source>
        <dbReference type="ARBA" id="ARBA00022605"/>
    </source>
</evidence>
<dbReference type="InterPro" id="IPR011060">
    <property type="entry name" value="RibuloseP-bd_barrel"/>
</dbReference>
<dbReference type="RefSeq" id="WP_249737484.1">
    <property type="nucleotide sequence ID" value="NZ_JAKNCJ010000003.1"/>
</dbReference>
<dbReference type="Pfam" id="PF00218">
    <property type="entry name" value="IGPS"/>
    <property type="match status" value="1"/>
</dbReference>
<dbReference type="EC" id="4.1.1.48" evidence="8"/>
<evidence type="ECO:0000256" key="4">
    <source>
        <dbReference type="ARBA" id="ARBA00022793"/>
    </source>
</evidence>
<dbReference type="InterPro" id="IPR013798">
    <property type="entry name" value="Indole-3-glycerol_P_synth_dom"/>
</dbReference>
<gene>
    <name evidence="8 11" type="primary">trpC</name>
    <name evidence="11" type="ORF">Bequi_08400</name>
</gene>
<keyword evidence="7 8" id="KW-0456">Lyase</keyword>
<evidence type="ECO:0000256" key="7">
    <source>
        <dbReference type="ARBA" id="ARBA00023239"/>
    </source>
</evidence>
<reference evidence="11" key="1">
    <citation type="submission" date="2022-02" db="EMBL/GenBank/DDBJ databases">
        <authorList>
            <person name="Lee M."/>
            <person name="Kim S.-J."/>
            <person name="Jung M.-Y."/>
        </authorList>
    </citation>
    <scope>NUCLEOTIDE SEQUENCE</scope>
    <source>
        <strain evidence="11">JHP9</strain>
    </source>
</reference>
<feature type="domain" description="Indole-3-glycerol phosphate synthase" evidence="10">
    <location>
        <begin position="8"/>
        <end position="260"/>
    </location>
</feature>
<dbReference type="PROSITE" id="PS00614">
    <property type="entry name" value="IGPS"/>
    <property type="match status" value="1"/>
</dbReference>
<feature type="region of interest" description="Disordered" evidence="9">
    <location>
        <begin position="263"/>
        <end position="284"/>
    </location>
</feature>
<evidence type="ECO:0000256" key="6">
    <source>
        <dbReference type="ARBA" id="ARBA00023141"/>
    </source>
</evidence>
<feature type="compositionally biased region" description="Polar residues" evidence="9">
    <location>
        <begin position="272"/>
        <end position="284"/>
    </location>
</feature>
<dbReference type="SUPFAM" id="SSF51366">
    <property type="entry name" value="Ribulose-phoshate binding barrel"/>
    <property type="match status" value="1"/>
</dbReference>
<comment type="caution">
    <text evidence="11">The sequence shown here is derived from an EMBL/GenBank/DDBJ whole genome shotgun (WGS) entry which is preliminary data.</text>
</comment>
<evidence type="ECO:0000259" key="10">
    <source>
        <dbReference type="Pfam" id="PF00218"/>
    </source>
</evidence>
<organism evidence="11 12">
    <name type="scientific">Brachybacterium equifaecis</name>
    <dbReference type="NCBI Taxonomy" id="2910770"/>
    <lineage>
        <taxon>Bacteria</taxon>
        <taxon>Bacillati</taxon>
        <taxon>Actinomycetota</taxon>
        <taxon>Actinomycetes</taxon>
        <taxon>Micrococcales</taxon>
        <taxon>Dermabacteraceae</taxon>
        <taxon>Brachybacterium</taxon>
    </lineage>
</organism>
<dbReference type="Proteomes" id="UP001203761">
    <property type="component" value="Unassembled WGS sequence"/>
</dbReference>
<evidence type="ECO:0000256" key="5">
    <source>
        <dbReference type="ARBA" id="ARBA00022822"/>
    </source>
</evidence>
<dbReference type="NCBIfam" id="NF001369">
    <property type="entry name" value="PRK00278.1-1"/>
    <property type="match status" value="1"/>
</dbReference>
<evidence type="ECO:0000256" key="2">
    <source>
        <dbReference type="ARBA" id="ARBA00004696"/>
    </source>
</evidence>
<keyword evidence="4 8" id="KW-0210">Decarboxylase</keyword>
<accession>A0ABT0R0G2</accession>
<evidence type="ECO:0000313" key="12">
    <source>
        <dbReference type="Proteomes" id="UP001203761"/>
    </source>
</evidence>
<dbReference type="InterPro" id="IPR045186">
    <property type="entry name" value="Indole-3-glycerol_P_synth"/>
</dbReference>
<dbReference type="InterPro" id="IPR001468">
    <property type="entry name" value="Indole-3-GlycerolPSynthase_CS"/>
</dbReference>
<keyword evidence="5 8" id="KW-0822">Tryptophan biosynthesis</keyword>
<dbReference type="HAMAP" id="MF_00134_B">
    <property type="entry name" value="IGPS_B"/>
    <property type="match status" value="1"/>
</dbReference>
<evidence type="ECO:0000256" key="8">
    <source>
        <dbReference type="HAMAP-Rule" id="MF_00134"/>
    </source>
</evidence>
<dbReference type="CDD" id="cd00331">
    <property type="entry name" value="IGPS"/>
    <property type="match status" value="1"/>
</dbReference>
<dbReference type="EMBL" id="JAKNCJ010000003">
    <property type="protein sequence ID" value="MCL6423405.1"/>
    <property type="molecule type" value="Genomic_DNA"/>
</dbReference>
<dbReference type="NCBIfam" id="NF001377">
    <property type="entry name" value="PRK00278.2-4"/>
    <property type="match status" value="1"/>
</dbReference>
<comment type="pathway">
    <text evidence="2 8">Amino-acid biosynthesis; L-tryptophan biosynthesis; L-tryptophan from chorismate: step 4/5.</text>
</comment>
<dbReference type="Gene3D" id="3.20.20.70">
    <property type="entry name" value="Aldolase class I"/>
    <property type="match status" value="1"/>
</dbReference>
<dbReference type="InterPro" id="IPR013785">
    <property type="entry name" value="Aldolase_TIM"/>
</dbReference>
<evidence type="ECO:0000256" key="1">
    <source>
        <dbReference type="ARBA" id="ARBA00001633"/>
    </source>
</evidence>
<keyword evidence="6 8" id="KW-0057">Aromatic amino acid biosynthesis</keyword>
<keyword evidence="12" id="KW-1185">Reference proteome</keyword>
<dbReference type="PANTHER" id="PTHR22854:SF2">
    <property type="entry name" value="INDOLE-3-GLYCEROL-PHOSPHATE SYNTHASE"/>
    <property type="match status" value="1"/>
</dbReference>